<accession>A0ABY6YZM0</accession>
<proteinExistence type="predicted"/>
<evidence type="ECO:0000259" key="3">
    <source>
        <dbReference type="PROSITE" id="PS50893"/>
    </source>
</evidence>
<keyword evidence="1" id="KW-0547">Nucleotide-binding</keyword>
<protein>
    <submittedName>
        <fullName evidence="4">ABC transporter ATP-binding protein</fullName>
    </submittedName>
</protein>
<evidence type="ECO:0000313" key="5">
    <source>
        <dbReference type="Proteomes" id="UP001164803"/>
    </source>
</evidence>
<feature type="domain" description="ABC transporter" evidence="3">
    <location>
        <begin position="14"/>
        <end position="241"/>
    </location>
</feature>
<dbReference type="PANTHER" id="PTHR43038:SF3">
    <property type="entry name" value="ABC TRANSPORTER G FAMILY MEMBER 20 ISOFORM X1"/>
    <property type="match status" value="1"/>
</dbReference>
<dbReference type="SMART" id="SM00382">
    <property type="entry name" value="AAA"/>
    <property type="match status" value="1"/>
</dbReference>
<dbReference type="InterPro" id="IPR017871">
    <property type="entry name" value="ABC_transporter-like_CS"/>
</dbReference>
<keyword evidence="5" id="KW-1185">Reference proteome</keyword>
<dbReference type="InterPro" id="IPR003439">
    <property type="entry name" value="ABC_transporter-like_ATP-bd"/>
</dbReference>
<evidence type="ECO:0000256" key="1">
    <source>
        <dbReference type="ARBA" id="ARBA00022741"/>
    </source>
</evidence>
<dbReference type="Proteomes" id="UP001164803">
    <property type="component" value="Chromosome"/>
</dbReference>
<reference evidence="4" key="1">
    <citation type="submission" date="2022-08" db="EMBL/GenBank/DDBJ databases">
        <title>Alicyclobacillus dauci DSM2870, complete genome.</title>
        <authorList>
            <person name="Wang Q."/>
            <person name="Cai R."/>
            <person name="Wang Z."/>
        </authorList>
    </citation>
    <scope>NUCLEOTIDE SEQUENCE</scope>
    <source>
        <strain evidence="4">DSM 28700</strain>
    </source>
</reference>
<dbReference type="PROSITE" id="PS50893">
    <property type="entry name" value="ABC_TRANSPORTER_2"/>
    <property type="match status" value="1"/>
</dbReference>
<dbReference type="RefSeq" id="WP_268043375.1">
    <property type="nucleotide sequence ID" value="NZ_CP104064.1"/>
</dbReference>
<dbReference type="PROSITE" id="PS00211">
    <property type="entry name" value="ABC_TRANSPORTER_1"/>
    <property type="match status" value="1"/>
</dbReference>
<dbReference type="InterPro" id="IPR003593">
    <property type="entry name" value="AAA+_ATPase"/>
</dbReference>
<evidence type="ECO:0000256" key="2">
    <source>
        <dbReference type="ARBA" id="ARBA00022840"/>
    </source>
</evidence>
<dbReference type="SUPFAM" id="SSF52540">
    <property type="entry name" value="P-loop containing nucleoside triphosphate hydrolases"/>
    <property type="match status" value="1"/>
</dbReference>
<name>A0ABY6YZM0_9BACL</name>
<dbReference type="EMBL" id="CP104064">
    <property type="protein sequence ID" value="WAH36072.1"/>
    <property type="molecule type" value="Genomic_DNA"/>
</dbReference>
<dbReference type="PANTHER" id="PTHR43038">
    <property type="entry name" value="ATP-BINDING CASSETTE, SUB-FAMILY H, MEMBER 1"/>
    <property type="match status" value="1"/>
</dbReference>
<dbReference type="InterPro" id="IPR027417">
    <property type="entry name" value="P-loop_NTPase"/>
</dbReference>
<keyword evidence="2 4" id="KW-0067">ATP-binding</keyword>
<sequence>MLDIQMDSKKTGGIQVSHVDRMFGKKLVLHDISLEVENAEIFGLLGPSGSGKTTLVKLIAGIDQATRGTIVVKGVQMPRRTMLQNIGYMAQSDALYGELTARENLDFFASLFGLSGKEKKHRMEEVMELVNLTDSMKKLVSAYSGGMKRRLSLAIAVLHRPDVLILDEPTVGIDPVLRMAIWDEFRTMSEQGTTIIVTTHVMDEADKCHRLGMIRDGRLMAVGTPDELKANTHSSTVEEAFLVYGGAQQ</sequence>
<dbReference type="Gene3D" id="3.40.50.300">
    <property type="entry name" value="P-loop containing nucleotide triphosphate hydrolases"/>
    <property type="match status" value="1"/>
</dbReference>
<gene>
    <name evidence="4" type="ORF">NZD86_17715</name>
</gene>
<dbReference type="Pfam" id="PF00005">
    <property type="entry name" value="ABC_tran"/>
    <property type="match status" value="1"/>
</dbReference>
<organism evidence="4 5">
    <name type="scientific">Alicyclobacillus dauci</name>
    <dbReference type="NCBI Taxonomy" id="1475485"/>
    <lineage>
        <taxon>Bacteria</taxon>
        <taxon>Bacillati</taxon>
        <taxon>Bacillota</taxon>
        <taxon>Bacilli</taxon>
        <taxon>Bacillales</taxon>
        <taxon>Alicyclobacillaceae</taxon>
        <taxon>Alicyclobacillus</taxon>
    </lineage>
</organism>
<evidence type="ECO:0000313" key="4">
    <source>
        <dbReference type="EMBL" id="WAH36072.1"/>
    </source>
</evidence>
<dbReference type="GO" id="GO:0005524">
    <property type="term" value="F:ATP binding"/>
    <property type="evidence" value="ECO:0007669"/>
    <property type="project" value="UniProtKB-KW"/>
</dbReference>